<proteinExistence type="predicted"/>
<keyword evidence="1" id="KW-0500">Molybdenum</keyword>
<evidence type="ECO:0000313" key="5">
    <source>
        <dbReference type="Proteomes" id="UP000578449"/>
    </source>
</evidence>
<dbReference type="AlphaFoldDB" id="A0A840PCF1"/>
<reference evidence="4 5" key="1">
    <citation type="submission" date="2020-08" db="EMBL/GenBank/DDBJ databases">
        <title>Genomic Encyclopedia of Type Strains, Phase IV (KMG-IV): sequencing the most valuable type-strain genomes for metagenomic binning, comparative biology and taxonomic classification.</title>
        <authorList>
            <person name="Goeker M."/>
        </authorList>
    </citation>
    <scope>NUCLEOTIDE SEQUENCE [LARGE SCALE GENOMIC DNA]</scope>
    <source>
        <strain evidence="4 5">DSM 45615</strain>
    </source>
</reference>
<dbReference type="InterPro" id="IPR008274">
    <property type="entry name" value="AldOxase/xan_DH_MoCoBD1"/>
</dbReference>
<keyword evidence="2 4" id="KW-0560">Oxidoreductase</keyword>
<dbReference type="Proteomes" id="UP000578449">
    <property type="component" value="Unassembled WGS sequence"/>
</dbReference>
<evidence type="ECO:0000256" key="1">
    <source>
        <dbReference type="ARBA" id="ARBA00022505"/>
    </source>
</evidence>
<dbReference type="PANTHER" id="PTHR11908:SF132">
    <property type="entry name" value="ALDEHYDE OXIDASE 1-RELATED"/>
    <property type="match status" value="1"/>
</dbReference>
<dbReference type="InterPro" id="IPR016208">
    <property type="entry name" value="Ald_Oxase/xanthine_DH-like"/>
</dbReference>
<dbReference type="InterPro" id="IPR036856">
    <property type="entry name" value="Ald_Oxase/Xan_DH_a/b_sf"/>
</dbReference>
<dbReference type="InterPro" id="IPR037165">
    <property type="entry name" value="AldOxase/xan_DH_Mopterin-bd_sf"/>
</dbReference>
<dbReference type="EC" id="1.17.1.4" evidence="4"/>
<name>A0A840PCF1_9ACTN</name>
<dbReference type="SMART" id="SM01008">
    <property type="entry name" value="Ald_Xan_dh_C"/>
    <property type="match status" value="1"/>
</dbReference>
<organism evidence="4 5">
    <name type="scientific">Thermocatellispora tengchongensis</name>
    <dbReference type="NCBI Taxonomy" id="1073253"/>
    <lineage>
        <taxon>Bacteria</taxon>
        <taxon>Bacillati</taxon>
        <taxon>Actinomycetota</taxon>
        <taxon>Actinomycetes</taxon>
        <taxon>Streptosporangiales</taxon>
        <taxon>Streptosporangiaceae</taxon>
        <taxon>Thermocatellispora</taxon>
    </lineage>
</organism>
<dbReference type="PANTHER" id="PTHR11908">
    <property type="entry name" value="XANTHINE DEHYDROGENASE"/>
    <property type="match status" value="1"/>
</dbReference>
<comment type="caution">
    <text evidence="4">The sequence shown here is derived from an EMBL/GenBank/DDBJ whole genome shotgun (WGS) entry which is preliminary data.</text>
</comment>
<dbReference type="Pfam" id="PF20256">
    <property type="entry name" value="MoCoBD_2"/>
    <property type="match status" value="1"/>
</dbReference>
<dbReference type="Gene3D" id="3.30.365.10">
    <property type="entry name" value="Aldehyde oxidase/xanthine dehydrogenase, molybdopterin binding domain"/>
    <property type="match status" value="4"/>
</dbReference>
<dbReference type="Gene3D" id="3.90.1170.50">
    <property type="entry name" value="Aldehyde oxidase/xanthine dehydrogenase, a/b hammerhead"/>
    <property type="match status" value="1"/>
</dbReference>
<sequence length="723" mass="77915">MIVGRPMSRIDGFAKVTGRARYAADQQVRGVLHAYLVMSTVARGRITAVNTAGAEAAPGVIAVFTHLNMPRLTVPAPTHGFFKRYLPMQSPDVHHQGQPVALVVARTLEEAQHAATLVEVAYDARRPQSRLEEVMNEAFVPPPGSDGPNELTRGDVAAGMAQAQVRLEAAFHTPIHHHNPIEPSATQAIWDGDRLTVFESTQSLMNTRHSLSQAFGIPLENVRVLSPFLGGGFGAKGPVWPHTILTAAVARRLRRPVKLVLSRAHTYTSNGHRAETVQSLRLGARRDGRITALEHIVTQQVSRTEQTQFNSSEPTRMLYAIPNLRSVQRVARLDLPAQSFMRSPEAVTAHALECTLDELAYELDLDPIEVRLRNHADVNPEDGRPWGSKYLRECYRIGAERFGWSRRDPRPGSMRDGDMLVGWGMATAAHTAGGRPGSGVTVTLGTDGKATVRSATQDIGTGTYTVMTQIAADVLGLPVYDVSFQLGDSDFPEAYTSGASATVPTVGSGVNLAGTRALERLMALATAAGPLQGLPAARVAAADGYLFDREQPRRRVSHRAVLRAHGRPIEVTLTPPAAPLGYSTGATFAEVRIDPRTGRVHVSRIVGVFDPGRVLNRKTLRSQAIGGAIWAIGFTLSEHTLVDPATARIVNANLSGYLVPVNADVPHIDVSFIDKPDPASAALGARGFGETPMTGVTAAIANAVFHATGRRIRTLPITQDRLL</sequence>
<evidence type="ECO:0000256" key="2">
    <source>
        <dbReference type="ARBA" id="ARBA00023002"/>
    </source>
</evidence>
<protein>
    <submittedName>
        <fullName evidence="4">Xanthine dehydrogenase YagR molybdenum-binding subunit</fullName>
        <ecNumber evidence="4">1.17.1.4</ecNumber>
    </submittedName>
</protein>
<dbReference type="Pfam" id="PF01315">
    <property type="entry name" value="Ald_Xan_dh_C"/>
    <property type="match status" value="1"/>
</dbReference>
<dbReference type="Pfam" id="PF02738">
    <property type="entry name" value="MoCoBD_1"/>
    <property type="match status" value="1"/>
</dbReference>
<feature type="domain" description="Aldehyde oxidase/xanthine dehydrogenase a/b hammerhead" evidence="3">
    <location>
        <begin position="17"/>
        <end position="126"/>
    </location>
</feature>
<accession>A0A840PCF1</accession>
<keyword evidence="5" id="KW-1185">Reference proteome</keyword>
<dbReference type="SUPFAM" id="SSF56003">
    <property type="entry name" value="Molybdenum cofactor-binding domain"/>
    <property type="match status" value="1"/>
</dbReference>
<dbReference type="InterPro" id="IPR046867">
    <property type="entry name" value="AldOxase/xan_DH_MoCoBD2"/>
</dbReference>
<dbReference type="InterPro" id="IPR000674">
    <property type="entry name" value="Ald_Oxase/Xan_DH_a/b"/>
</dbReference>
<dbReference type="SUPFAM" id="SSF54665">
    <property type="entry name" value="CO dehydrogenase molybdoprotein N-domain-like"/>
    <property type="match status" value="1"/>
</dbReference>
<evidence type="ECO:0000313" key="4">
    <source>
        <dbReference type="EMBL" id="MBB5137308.1"/>
    </source>
</evidence>
<evidence type="ECO:0000259" key="3">
    <source>
        <dbReference type="SMART" id="SM01008"/>
    </source>
</evidence>
<dbReference type="GO" id="GO:0004854">
    <property type="term" value="F:xanthine dehydrogenase activity"/>
    <property type="evidence" value="ECO:0007669"/>
    <property type="project" value="UniProtKB-EC"/>
</dbReference>
<dbReference type="EMBL" id="JACHGN010000017">
    <property type="protein sequence ID" value="MBB5137308.1"/>
    <property type="molecule type" value="Genomic_DNA"/>
</dbReference>
<dbReference type="GO" id="GO:0005506">
    <property type="term" value="F:iron ion binding"/>
    <property type="evidence" value="ECO:0007669"/>
    <property type="project" value="InterPro"/>
</dbReference>
<dbReference type="RefSeq" id="WP_221337138.1">
    <property type="nucleotide sequence ID" value="NZ_BAABIX010000012.1"/>
</dbReference>
<gene>
    <name evidence="4" type="ORF">HNP84_007060</name>
</gene>